<dbReference type="CDD" id="cd06462">
    <property type="entry name" value="Peptidase_S24_S26"/>
    <property type="match status" value="1"/>
</dbReference>
<evidence type="ECO:0000256" key="2">
    <source>
        <dbReference type="RuleBase" id="RU362042"/>
    </source>
</evidence>
<feature type="non-terminal residue" evidence="4">
    <location>
        <position position="1"/>
    </location>
</feature>
<protein>
    <recommendedName>
        <fullName evidence="1 2">Signal peptidase I</fullName>
        <ecNumber evidence="2">3.4.21.89</ecNumber>
    </recommendedName>
</protein>
<name>A0ABN0EMJ4_CAMCO</name>
<keyword evidence="2" id="KW-0812">Transmembrane</keyword>
<evidence type="ECO:0000256" key="1">
    <source>
        <dbReference type="ARBA" id="ARBA00019232"/>
    </source>
</evidence>
<keyword evidence="2" id="KW-0645">Protease</keyword>
<evidence type="ECO:0000313" key="5">
    <source>
        <dbReference type="Proteomes" id="UP000005511"/>
    </source>
</evidence>
<dbReference type="Gene3D" id="2.10.109.10">
    <property type="entry name" value="Umud Fragment, subunit A"/>
    <property type="match status" value="1"/>
</dbReference>
<accession>A0ABN0EMJ4</accession>
<evidence type="ECO:0000313" key="4">
    <source>
        <dbReference type="EMBL" id="EIA61493.1"/>
    </source>
</evidence>
<dbReference type="NCBIfam" id="TIGR02227">
    <property type="entry name" value="sigpep_I_bact"/>
    <property type="match status" value="1"/>
</dbReference>
<dbReference type="InterPro" id="IPR000223">
    <property type="entry name" value="Pept_S26A_signal_pept_1"/>
</dbReference>
<feature type="transmembrane region" description="Helical" evidence="2">
    <location>
        <begin position="20"/>
        <end position="40"/>
    </location>
</feature>
<dbReference type="EMBL" id="AIMT01000126">
    <property type="protein sequence ID" value="EIA61493.1"/>
    <property type="molecule type" value="Genomic_DNA"/>
</dbReference>
<keyword evidence="5" id="KW-1185">Reference proteome</keyword>
<evidence type="ECO:0000259" key="3">
    <source>
        <dbReference type="Pfam" id="PF10502"/>
    </source>
</evidence>
<keyword evidence="2" id="KW-1133">Transmembrane helix</keyword>
<organism evidence="4 5">
    <name type="scientific">Campylobacter coli 80352</name>
    <dbReference type="NCBI Taxonomy" id="887288"/>
    <lineage>
        <taxon>Bacteria</taxon>
        <taxon>Pseudomonadati</taxon>
        <taxon>Campylobacterota</taxon>
        <taxon>Epsilonproteobacteria</taxon>
        <taxon>Campylobacterales</taxon>
        <taxon>Campylobacteraceae</taxon>
        <taxon>Campylobacter</taxon>
    </lineage>
</organism>
<dbReference type="SUPFAM" id="SSF51306">
    <property type="entry name" value="LexA/Signal peptidase"/>
    <property type="match status" value="1"/>
</dbReference>
<keyword evidence="2" id="KW-0472">Membrane</keyword>
<comment type="catalytic activity">
    <reaction evidence="2">
        <text>Cleavage of hydrophobic, N-terminal signal or leader sequences from secreted and periplasmic proteins.</text>
        <dbReference type="EC" id="3.4.21.89"/>
    </reaction>
</comment>
<dbReference type="Proteomes" id="UP000005511">
    <property type="component" value="Unassembled WGS sequence"/>
</dbReference>
<feature type="domain" description="Peptidase S26" evidence="3">
    <location>
        <begin position="26"/>
        <end position="154"/>
    </location>
</feature>
<keyword evidence="2" id="KW-0378">Hydrolase</keyword>
<gene>
    <name evidence="4" type="ORF">cco14_09844</name>
</gene>
<dbReference type="InterPro" id="IPR019533">
    <property type="entry name" value="Peptidase_S26"/>
</dbReference>
<dbReference type="InterPro" id="IPR036286">
    <property type="entry name" value="LexA/Signal_pep-like_sf"/>
</dbReference>
<comment type="similarity">
    <text evidence="2">Belongs to the peptidase S26 family.</text>
</comment>
<comment type="caution">
    <text evidence="4">The sequence shown here is derived from an EMBL/GenBank/DDBJ whole genome shotgun (WGS) entry which is preliminary data.</text>
</comment>
<dbReference type="Pfam" id="PF10502">
    <property type="entry name" value="Peptidase_S26"/>
    <property type="match status" value="1"/>
</dbReference>
<comment type="subcellular location">
    <subcellularLocation>
        <location evidence="2">Membrane</location>
        <topology evidence="2">Single-pass type II membrane protein</topology>
    </subcellularLocation>
</comment>
<dbReference type="EC" id="3.4.21.89" evidence="2"/>
<sequence>FLAWKLIKEYHCNAMRKTIAIFAFSFAFLSILSYLIFYFGGFHFNYTRSMPLGLYKEINSSTFNKNDIVLLKIPQKKEILLKKIIAVNGDFVEVNTQGVFINENLLPNSKIFSFDSEGNLLEFKPFKRKLKENELFVIGENIKSYDSRYFGVVNILQNEVKKVKLMISF</sequence>
<reference evidence="4 5" key="1">
    <citation type="submission" date="2010-09" db="EMBL/GenBank/DDBJ databases">
        <authorList>
            <person name="Richards V."/>
            <person name="Lefebure T."/>
            <person name="Suzuki H."/>
            <person name="Pavinski Bitar P."/>
            <person name="Stanhope M."/>
        </authorList>
    </citation>
    <scope>NUCLEOTIDE SEQUENCE [LARGE SCALE GENOMIC DNA]</scope>
    <source>
        <strain evidence="4 5">80352</strain>
    </source>
</reference>
<proteinExistence type="inferred from homology"/>